<protein>
    <submittedName>
        <fullName evidence="2">Uncharacterized protein</fullName>
    </submittedName>
</protein>
<name>A0A0E9QRU2_ANGAN</name>
<keyword evidence="1" id="KW-0472">Membrane</keyword>
<sequence length="38" mass="3905">MGVLGRATRLGFCSAAEISLSIGCVVMIFSAVEICSIV</sequence>
<dbReference type="EMBL" id="GBXM01089769">
    <property type="protein sequence ID" value="JAH18808.1"/>
    <property type="molecule type" value="Transcribed_RNA"/>
</dbReference>
<accession>A0A0E9QRU2</accession>
<proteinExistence type="predicted"/>
<dbReference type="AlphaFoldDB" id="A0A0E9QRU2"/>
<organism evidence="2">
    <name type="scientific">Anguilla anguilla</name>
    <name type="common">European freshwater eel</name>
    <name type="synonym">Muraena anguilla</name>
    <dbReference type="NCBI Taxonomy" id="7936"/>
    <lineage>
        <taxon>Eukaryota</taxon>
        <taxon>Metazoa</taxon>
        <taxon>Chordata</taxon>
        <taxon>Craniata</taxon>
        <taxon>Vertebrata</taxon>
        <taxon>Euteleostomi</taxon>
        <taxon>Actinopterygii</taxon>
        <taxon>Neopterygii</taxon>
        <taxon>Teleostei</taxon>
        <taxon>Anguilliformes</taxon>
        <taxon>Anguillidae</taxon>
        <taxon>Anguilla</taxon>
    </lineage>
</organism>
<feature type="transmembrane region" description="Helical" evidence="1">
    <location>
        <begin position="12"/>
        <end position="32"/>
    </location>
</feature>
<reference evidence="2" key="1">
    <citation type="submission" date="2014-11" db="EMBL/GenBank/DDBJ databases">
        <authorList>
            <person name="Amaro Gonzalez C."/>
        </authorList>
    </citation>
    <scope>NUCLEOTIDE SEQUENCE</scope>
</reference>
<evidence type="ECO:0000313" key="2">
    <source>
        <dbReference type="EMBL" id="JAH18808.1"/>
    </source>
</evidence>
<evidence type="ECO:0000256" key="1">
    <source>
        <dbReference type="SAM" id="Phobius"/>
    </source>
</evidence>
<keyword evidence="1" id="KW-1133">Transmembrane helix</keyword>
<keyword evidence="1" id="KW-0812">Transmembrane</keyword>
<reference evidence="2" key="2">
    <citation type="journal article" date="2015" name="Fish Shellfish Immunol.">
        <title>Early steps in the European eel (Anguilla anguilla)-Vibrio vulnificus interaction in the gills: Role of the RtxA13 toxin.</title>
        <authorList>
            <person name="Callol A."/>
            <person name="Pajuelo D."/>
            <person name="Ebbesson L."/>
            <person name="Teles M."/>
            <person name="MacKenzie S."/>
            <person name="Amaro C."/>
        </authorList>
    </citation>
    <scope>NUCLEOTIDE SEQUENCE</scope>
</reference>